<accession>A0A3M2L218</accession>
<dbReference type="EMBL" id="RFFH01000009">
    <property type="protein sequence ID" value="RMI30563.1"/>
    <property type="molecule type" value="Genomic_DNA"/>
</dbReference>
<keyword evidence="4" id="KW-0560">Oxidoreductase</keyword>
<dbReference type="GO" id="GO:0004497">
    <property type="term" value="F:monooxygenase activity"/>
    <property type="evidence" value="ECO:0007669"/>
    <property type="project" value="UniProtKB-KW"/>
</dbReference>
<dbReference type="SUPFAM" id="SSF48264">
    <property type="entry name" value="Cytochrome P450"/>
    <property type="match status" value="1"/>
</dbReference>
<sequence length="386" mass="41790">MDLGQCPFATGVHDLDAIHERMRLRGNGVHSAELPDGSPVWVVTGYRAVTGLLADPNVSAAKADSTTGFRGNRLPPALDANLLNVDGDTHRRLRRLGAAGFGPAQRHHQEQVVLGTVADLVDRLPAAGLVDFMAGLCEPLPVRVTGTLLGLPDEQLDAFRDASAPLLRADASHEPDMLSRSMAALLALITAAIAGKRERPGDDLLSAWIAARDGADRLTEDELTSLAFITVIGGFENTISLIALVLDELVRHHQPQAREMLDRPVEFAELIRRLVHTVAPMSFAVRRFPLTDIEINGVPIPKGHTVIASLRSARLDPEAHGRPEPTFGHGRHYCLGANLAELQARHAAQAVLRKYSTIEVIGPRDSYALRDSWITYALAELTLRAG</sequence>
<keyword evidence="6" id="KW-0503">Monooxygenase</keyword>
<dbReference type="GO" id="GO:0020037">
    <property type="term" value="F:heme binding"/>
    <property type="evidence" value="ECO:0007669"/>
    <property type="project" value="InterPro"/>
</dbReference>
<keyword evidence="5" id="KW-0408">Iron</keyword>
<dbReference type="PRINTS" id="PR00359">
    <property type="entry name" value="BP450"/>
</dbReference>
<dbReference type="GO" id="GO:0005506">
    <property type="term" value="F:iron ion binding"/>
    <property type="evidence" value="ECO:0007669"/>
    <property type="project" value="InterPro"/>
</dbReference>
<protein>
    <submittedName>
        <fullName evidence="7">Cytochrome P450</fullName>
    </submittedName>
</protein>
<dbReference type="InterPro" id="IPR002397">
    <property type="entry name" value="Cyt_P450_B"/>
</dbReference>
<dbReference type="PROSITE" id="PS00086">
    <property type="entry name" value="CYTOCHROME_P450"/>
    <property type="match status" value="1"/>
</dbReference>
<evidence type="ECO:0000313" key="7">
    <source>
        <dbReference type="EMBL" id="RMI30563.1"/>
    </source>
</evidence>
<dbReference type="PANTHER" id="PTHR46696">
    <property type="entry name" value="P450, PUTATIVE (EUROFUNG)-RELATED"/>
    <property type="match status" value="1"/>
</dbReference>
<dbReference type="InterPro" id="IPR017972">
    <property type="entry name" value="Cyt_P450_CS"/>
</dbReference>
<dbReference type="AlphaFoldDB" id="A0A3M2L218"/>
<comment type="similarity">
    <text evidence="1">Belongs to the cytochrome P450 family.</text>
</comment>
<evidence type="ECO:0000256" key="6">
    <source>
        <dbReference type="ARBA" id="ARBA00023033"/>
    </source>
</evidence>
<dbReference type="InterPro" id="IPR036396">
    <property type="entry name" value="Cyt_P450_sf"/>
</dbReference>
<keyword evidence="3" id="KW-0479">Metal-binding</keyword>
<keyword evidence="8" id="KW-1185">Reference proteome</keyword>
<dbReference type="GO" id="GO:0016705">
    <property type="term" value="F:oxidoreductase activity, acting on paired donors, with incorporation or reduction of molecular oxygen"/>
    <property type="evidence" value="ECO:0007669"/>
    <property type="project" value="InterPro"/>
</dbReference>
<name>A0A3M2L218_9NOCA</name>
<evidence type="ECO:0000256" key="3">
    <source>
        <dbReference type="ARBA" id="ARBA00022723"/>
    </source>
</evidence>
<gene>
    <name evidence="7" type="ORF">EBN03_21030</name>
</gene>
<reference evidence="7 8" key="1">
    <citation type="submission" date="2018-10" db="EMBL/GenBank/DDBJ databases">
        <title>Isolation from cow dung.</title>
        <authorList>
            <person name="Ling L."/>
        </authorList>
    </citation>
    <scope>NUCLEOTIDE SEQUENCE [LARGE SCALE GENOMIC DNA]</scope>
    <source>
        <strain evidence="7 8">NEAU-LL90</strain>
    </source>
</reference>
<dbReference type="RefSeq" id="WP_122189802.1">
    <property type="nucleotide sequence ID" value="NZ_RFFH01000009.1"/>
</dbReference>
<dbReference type="PANTHER" id="PTHR46696:SF1">
    <property type="entry name" value="CYTOCHROME P450 YJIB-RELATED"/>
    <property type="match status" value="1"/>
</dbReference>
<evidence type="ECO:0000256" key="5">
    <source>
        <dbReference type="ARBA" id="ARBA00023004"/>
    </source>
</evidence>
<evidence type="ECO:0000256" key="1">
    <source>
        <dbReference type="ARBA" id="ARBA00010617"/>
    </source>
</evidence>
<proteinExistence type="inferred from homology"/>
<comment type="caution">
    <text evidence="7">The sequence shown here is derived from an EMBL/GenBank/DDBJ whole genome shotgun (WGS) entry which is preliminary data.</text>
</comment>
<dbReference type="Proteomes" id="UP000279275">
    <property type="component" value="Unassembled WGS sequence"/>
</dbReference>
<dbReference type="Gene3D" id="1.10.630.10">
    <property type="entry name" value="Cytochrome P450"/>
    <property type="match status" value="1"/>
</dbReference>
<evidence type="ECO:0000256" key="4">
    <source>
        <dbReference type="ARBA" id="ARBA00023002"/>
    </source>
</evidence>
<evidence type="ECO:0000256" key="2">
    <source>
        <dbReference type="ARBA" id="ARBA00022617"/>
    </source>
</evidence>
<evidence type="ECO:0000313" key="8">
    <source>
        <dbReference type="Proteomes" id="UP000279275"/>
    </source>
</evidence>
<keyword evidence="2" id="KW-0349">Heme</keyword>
<dbReference type="OrthoDB" id="5500002at2"/>
<organism evidence="7 8">
    <name type="scientific">Nocardia stercoris</name>
    <dbReference type="NCBI Taxonomy" id="2483361"/>
    <lineage>
        <taxon>Bacteria</taxon>
        <taxon>Bacillati</taxon>
        <taxon>Actinomycetota</taxon>
        <taxon>Actinomycetes</taxon>
        <taxon>Mycobacteriales</taxon>
        <taxon>Nocardiaceae</taxon>
        <taxon>Nocardia</taxon>
    </lineage>
</organism>